<proteinExistence type="predicted"/>
<dbReference type="PANTHER" id="PTHR47961:SF6">
    <property type="entry name" value="DNA-DIRECTED DNA POLYMERASE"/>
    <property type="match status" value="1"/>
</dbReference>
<keyword evidence="1" id="KW-0547">Nucleotide-binding</keyword>
<dbReference type="GO" id="GO:0005524">
    <property type="term" value="F:ATP binding"/>
    <property type="evidence" value="ECO:0007669"/>
    <property type="project" value="UniProtKB-KW"/>
</dbReference>
<dbReference type="InterPro" id="IPR027417">
    <property type="entry name" value="P-loop_NTPase"/>
</dbReference>
<evidence type="ECO:0000256" key="3">
    <source>
        <dbReference type="ARBA" id="ARBA00022806"/>
    </source>
</evidence>
<sequence length="288" mass="31900">LSAMPRHSPDAYPFTVLDSVTVPDLWQQEAVGALREGKDVVVHAPTGAGKTLIFELWANSGKPKGKAVYTVPTRALANDKLSEWRARGWPVGISTGDLSENLDAPILTATLETQKSRLIHGDGPDMLVVDEYQMIGDRDRGLNYELALALAPARTQLLLLSGSVANPDHVVKWLRRLGRDAVVVKHEVRPVPLEETYPSTTSFRLPRDIKGYWPKFIAKALADDLGPILLFAPRRSNTEKLARQIAMHLPNQDPLQLTDEQKHLVGDHLARMLHNRVAYHHSGLSYGA</sequence>
<dbReference type="EMBL" id="UINC01148421">
    <property type="protein sequence ID" value="SVD40288.1"/>
    <property type="molecule type" value="Genomic_DNA"/>
</dbReference>
<dbReference type="GO" id="GO:0016787">
    <property type="term" value="F:hydrolase activity"/>
    <property type="evidence" value="ECO:0007669"/>
    <property type="project" value="UniProtKB-KW"/>
</dbReference>
<feature type="domain" description="Helicase ATP-binding" evidence="5">
    <location>
        <begin position="19"/>
        <end position="194"/>
    </location>
</feature>
<protein>
    <recommendedName>
        <fullName evidence="5">Helicase ATP-binding domain-containing protein</fullName>
    </recommendedName>
</protein>
<reference evidence="6" key="1">
    <citation type="submission" date="2018-05" db="EMBL/GenBank/DDBJ databases">
        <authorList>
            <person name="Lanie J.A."/>
            <person name="Ng W.-L."/>
            <person name="Kazmierczak K.M."/>
            <person name="Andrzejewski T.M."/>
            <person name="Davidsen T.M."/>
            <person name="Wayne K.J."/>
            <person name="Tettelin H."/>
            <person name="Glass J.I."/>
            <person name="Rusch D."/>
            <person name="Podicherti R."/>
            <person name="Tsui H.-C.T."/>
            <person name="Winkler M.E."/>
        </authorList>
    </citation>
    <scope>NUCLEOTIDE SEQUENCE</scope>
</reference>
<gene>
    <name evidence="6" type="ORF">METZ01_LOCUS393142</name>
</gene>
<dbReference type="SUPFAM" id="SSF52540">
    <property type="entry name" value="P-loop containing nucleoside triphosphate hydrolases"/>
    <property type="match status" value="2"/>
</dbReference>
<dbReference type="InterPro" id="IPR011545">
    <property type="entry name" value="DEAD/DEAH_box_helicase_dom"/>
</dbReference>
<organism evidence="6">
    <name type="scientific">marine metagenome</name>
    <dbReference type="NCBI Taxonomy" id="408172"/>
    <lineage>
        <taxon>unclassified sequences</taxon>
        <taxon>metagenomes</taxon>
        <taxon>ecological metagenomes</taxon>
    </lineage>
</organism>
<dbReference type="PANTHER" id="PTHR47961">
    <property type="entry name" value="DNA POLYMERASE THETA, PUTATIVE (AFU_ORTHOLOGUE AFUA_1G05260)-RELATED"/>
    <property type="match status" value="1"/>
</dbReference>
<dbReference type="GO" id="GO:0003676">
    <property type="term" value="F:nucleic acid binding"/>
    <property type="evidence" value="ECO:0007669"/>
    <property type="project" value="InterPro"/>
</dbReference>
<evidence type="ECO:0000256" key="1">
    <source>
        <dbReference type="ARBA" id="ARBA00022741"/>
    </source>
</evidence>
<feature type="non-terminal residue" evidence="6">
    <location>
        <position position="1"/>
    </location>
</feature>
<evidence type="ECO:0000256" key="2">
    <source>
        <dbReference type="ARBA" id="ARBA00022801"/>
    </source>
</evidence>
<accession>A0A382V2Y0</accession>
<dbReference type="InterPro" id="IPR014001">
    <property type="entry name" value="Helicase_ATP-bd"/>
</dbReference>
<keyword evidence="4" id="KW-0067">ATP-binding</keyword>
<dbReference type="Pfam" id="PF00270">
    <property type="entry name" value="DEAD"/>
    <property type="match status" value="1"/>
</dbReference>
<dbReference type="GO" id="GO:0004386">
    <property type="term" value="F:helicase activity"/>
    <property type="evidence" value="ECO:0007669"/>
    <property type="project" value="UniProtKB-KW"/>
</dbReference>
<keyword evidence="3" id="KW-0347">Helicase</keyword>
<dbReference type="Gene3D" id="3.40.50.300">
    <property type="entry name" value="P-loop containing nucleotide triphosphate hydrolases"/>
    <property type="match status" value="2"/>
</dbReference>
<feature type="non-terminal residue" evidence="6">
    <location>
        <position position="288"/>
    </location>
</feature>
<name>A0A382V2Y0_9ZZZZ</name>
<keyword evidence="2" id="KW-0378">Hydrolase</keyword>
<dbReference type="SMART" id="SM00487">
    <property type="entry name" value="DEXDc"/>
    <property type="match status" value="1"/>
</dbReference>
<evidence type="ECO:0000313" key="6">
    <source>
        <dbReference type="EMBL" id="SVD40288.1"/>
    </source>
</evidence>
<dbReference type="AlphaFoldDB" id="A0A382V2Y0"/>
<dbReference type="InterPro" id="IPR050474">
    <property type="entry name" value="Hel308_SKI2-like"/>
</dbReference>
<evidence type="ECO:0000259" key="5">
    <source>
        <dbReference type="SMART" id="SM00487"/>
    </source>
</evidence>
<evidence type="ECO:0000256" key="4">
    <source>
        <dbReference type="ARBA" id="ARBA00022840"/>
    </source>
</evidence>